<organism evidence="1 2">
    <name type="scientific">Eubacterium plexicaudatum ASF492</name>
    <dbReference type="NCBI Taxonomy" id="1235802"/>
    <lineage>
        <taxon>Bacteria</taxon>
        <taxon>Bacillati</taxon>
        <taxon>Bacillota</taxon>
        <taxon>Clostridia</taxon>
        <taxon>Eubacteriales</taxon>
        <taxon>Eubacteriaceae</taxon>
        <taxon>Eubacterium</taxon>
    </lineage>
</organism>
<reference evidence="1 2" key="1">
    <citation type="journal article" date="2014" name="Genome Announc.">
        <title>Draft genome sequences of the altered schaedler flora, a defined bacterial community from gnotobiotic mice.</title>
        <authorList>
            <person name="Wannemuehler M.J."/>
            <person name="Overstreet A.M."/>
            <person name="Ward D.V."/>
            <person name="Phillips G.J."/>
        </authorList>
    </citation>
    <scope>NUCLEOTIDE SEQUENCE [LARGE SCALE GENOMIC DNA]</scope>
    <source>
        <strain evidence="1 2">ASF492</strain>
    </source>
</reference>
<accession>N2A4R6</accession>
<proteinExistence type="predicted"/>
<dbReference type="AlphaFoldDB" id="N2A4R6"/>
<evidence type="ECO:0000313" key="2">
    <source>
        <dbReference type="Proteomes" id="UP000012589"/>
    </source>
</evidence>
<evidence type="ECO:0000313" key="1">
    <source>
        <dbReference type="EMBL" id="EMZ24352.1"/>
    </source>
</evidence>
<sequence length="131" mass="15564">MMMEKTAQFNVESVESLIERFRDNGLETINLGLLCFRFAPALKEMNLISVLTKISKMLRTKKVSQVEDSHITGWYFNFYAGFIQYLVNRNIKFELYYSKKGRSWRERLDLALLCRQLGNYRRAYEKKLKSA</sequence>
<dbReference type="EMBL" id="AQFT01000099">
    <property type="protein sequence ID" value="EMZ24352.1"/>
    <property type="molecule type" value="Genomic_DNA"/>
</dbReference>
<dbReference type="PATRIC" id="fig|1235802.3.peg.3497"/>
<dbReference type="Proteomes" id="UP000012589">
    <property type="component" value="Unassembled WGS sequence"/>
</dbReference>
<dbReference type="HOGENOM" id="CLU_1924403_0_0_9"/>
<comment type="caution">
    <text evidence="1">The sequence shown here is derived from an EMBL/GenBank/DDBJ whole genome shotgun (WGS) entry which is preliminary data.</text>
</comment>
<keyword evidence="2" id="KW-1185">Reference proteome</keyword>
<dbReference type="STRING" id="1235802.C823_03309"/>
<protein>
    <submittedName>
        <fullName evidence="1">Uncharacterized protein</fullName>
    </submittedName>
</protein>
<gene>
    <name evidence="1" type="ORF">C823_03309</name>
</gene>
<name>N2A4R6_9FIRM</name>